<feature type="chain" id="PRO_5045665936" description="DUF1961 family protein" evidence="1">
    <location>
        <begin position="21"/>
        <end position="266"/>
    </location>
</feature>
<evidence type="ECO:0000313" key="2">
    <source>
        <dbReference type="EMBL" id="BEH00511.1"/>
    </source>
</evidence>
<evidence type="ECO:0000313" key="3">
    <source>
        <dbReference type="Proteomes" id="UP001496674"/>
    </source>
</evidence>
<dbReference type="EMBL" id="AP028055">
    <property type="protein sequence ID" value="BEH00511.1"/>
    <property type="molecule type" value="Genomic_DNA"/>
</dbReference>
<gene>
    <name evidence="2" type="ORF">BSYN_27750</name>
</gene>
<name>A0ABM8IJT5_9BACE</name>
<evidence type="ECO:0000256" key="1">
    <source>
        <dbReference type="SAM" id="SignalP"/>
    </source>
</evidence>
<accession>A0ABM8IJT5</accession>
<keyword evidence="1" id="KW-0732">Signal</keyword>
<dbReference type="RefSeq" id="WP_353331917.1">
    <property type="nucleotide sequence ID" value="NZ_AP028055.1"/>
</dbReference>
<organism evidence="2 3">
    <name type="scientific">Bacteroides sedimenti</name>
    <dbReference type="NCBI Taxonomy" id="2136147"/>
    <lineage>
        <taxon>Bacteria</taxon>
        <taxon>Pseudomonadati</taxon>
        <taxon>Bacteroidota</taxon>
        <taxon>Bacteroidia</taxon>
        <taxon>Bacteroidales</taxon>
        <taxon>Bacteroidaceae</taxon>
        <taxon>Bacteroides</taxon>
    </lineage>
</organism>
<proteinExistence type="predicted"/>
<evidence type="ECO:0008006" key="4">
    <source>
        <dbReference type="Google" id="ProtNLM"/>
    </source>
</evidence>
<dbReference type="Gene3D" id="2.60.120.200">
    <property type="match status" value="1"/>
</dbReference>
<dbReference type="Proteomes" id="UP001496674">
    <property type="component" value="Chromosome"/>
</dbReference>
<reference evidence="2 3" key="1">
    <citation type="submission" date="2023-04" db="EMBL/GenBank/DDBJ databases">
        <title>Draft genome sequence of acteroides sedimenti strain YN3PY1.</title>
        <authorList>
            <person name="Yoshida N."/>
        </authorList>
    </citation>
    <scope>NUCLEOTIDE SEQUENCE [LARGE SCALE GENOMIC DNA]</scope>
    <source>
        <strain evidence="2 3">YN3PY1</strain>
    </source>
</reference>
<keyword evidence="3" id="KW-1185">Reference proteome</keyword>
<feature type="signal peptide" evidence="1">
    <location>
        <begin position="1"/>
        <end position="20"/>
    </location>
</feature>
<sequence length="266" mass="30794">MKCMLLFISFLSLLITPAVAQDNRSPEAEFDIATKLNWKQVFTDDCKTKWKNKWFLDGEQARIINGPDGMDFYAGKCIDNDASHAVLWTKQTFSGDIRIEYDFTRLDTLSVPNNVNIIYLLAEGSGMGEYTKDIYCWRSLRKAPSMDIYFNHMSAYHISYAVNGAGGTEKNYLRARRYIPETGKGLQGTALTPEYSNILFFEPGVKHHITIIKCRNMIYMMVKNNERETLFHFSTANHKDLKSGRIGLRHMWKRDSRYANFTVYQL</sequence>
<protein>
    <recommendedName>
        <fullName evidence="4">DUF1961 family protein</fullName>
    </recommendedName>
</protein>